<evidence type="ECO:0000313" key="2">
    <source>
        <dbReference type="Proteomes" id="UP001151760"/>
    </source>
</evidence>
<comment type="caution">
    <text evidence="1">The sequence shown here is derived from an EMBL/GenBank/DDBJ whole genome shotgun (WGS) entry which is preliminary data.</text>
</comment>
<keyword evidence="2" id="KW-1185">Reference proteome</keyword>
<evidence type="ECO:0000313" key="1">
    <source>
        <dbReference type="EMBL" id="GJT14498.1"/>
    </source>
</evidence>
<dbReference type="EMBL" id="BQNB010013318">
    <property type="protein sequence ID" value="GJT14498.1"/>
    <property type="molecule type" value="Genomic_DNA"/>
</dbReference>
<gene>
    <name evidence="1" type="ORF">Tco_0861540</name>
</gene>
<accession>A0ABQ5BIX5</accession>
<name>A0ABQ5BIX5_9ASTR</name>
<proteinExistence type="predicted"/>
<organism evidence="1 2">
    <name type="scientific">Tanacetum coccineum</name>
    <dbReference type="NCBI Taxonomy" id="301880"/>
    <lineage>
        <taxon>Eukaryota</taxon>
        <taxon>Viridiplantae</taxon>
        <taxon>Streptophyta</taxon>
        <taxon>Embryophyta</taxon>
        <taxon>Tracheophyta</taxon>
        <taxon>Spermatophyta</taxon>
        <taxon>Magnoliopsida</taxon>
        <taxon>eudicotyledons</taxon>
        <taxon>Gunneridae</taxon>
        <taxon>Pentapetalae</taxon>
        <taxon>asterids</taxon>
        <taxon>campanulids</taxon>
        <taxon>Asterales</taxon>
        <taxon>Asteraceae</taxon>
        <taxon>Asteroideae</taxon>
        <taxon>Anthemideae</taxon>
        <taxon>Anthemidinae</taxon>
        <taxon>Tanacetum</taxon>
    </lineage>
</organism>
<sequence length="414" mass="48178">MVGFRIAKLDMAASEVGVRWELWFLLVCCRCGEILGMVKGETVVNCDVEKWEYYTLFKYPVRSADYISTFKLSANLPTSYPVNYCCDHMNGVEKSAASESLCDVYLIWEAMSSTNHPNYWKLDNSSLNHNCIRSSKSSIDRVGLKKEGAENLAADYLSRLENLNLGKLTKAEIQDLFPKEQLMMISDKINKPWFLQINELDELRLDAYESSISYKERTKRWHDKRIKTPTDYEKGDNVLLFNSRLRLLLGRLKSRWYGPFIVSRDMKGGVIELRDKEGNEFIVNKQRVIFDEEKPGSKKAYLLENKQIPNAEVFDEVSFYTPLGWHLEEIHVTWTQFRKKQTRIQLYTKLDIKRAYRPWRRRRNSLRQCQKAQATKSGTLATASEAADLKEALEDSHRCFWKADGVAIKQATRL</sequence>
<reference evidence="1" key="1">
    <citation type="journal article" date="2022" name="Int. J. Mol. Sci.">
        <title>Draft Genome of Tanacetum Coccineum: Genomic Comparison of Closely Related Tanacetum-Family Plants.</title>
        <authorList>
            <person name="Yamashiro T."/>
            <person name="Shiraishi A."/>
            <person name="Nakayama K."/>
            <person name="Satake H."/>
        </authorList>
    </citation>
    <scope>NUCLEOTIDE SEQUENCE</scope>
</reference>
<protein>
    <submittedName>
        <fullName evidence="1">Uncharacterized protein</fullName>
    </submittedName>
</protein>
<dbReference type="Proteomes" id="UP001151760">
    <property type="component" value="Unassembled WGS sequence"/>
</dbReference>
<reference evidence="1" key="2">
    <citation type="submission" date="2022-01" db="EMBL/GenBank/DDBJ databases">
        <authorList>
            <person name="Yamashiro T."/>
            <person name="Shiraishi A."/>
            <person name="Satake H."/>
            <person name="Nakayama K."/>
        </authorList>
    </citation>
    <scope>NUCLEOTIDE SEQUENCE</scope>
</reference>